<evidence type="ECO:0000256" key="2">
    <source>
        <dbReference type="SAM" id="Phobius"/>
    </source>
</evidence>
<proteinExistence type="predicted"/>
<keyword evidence="2" id="KW-1133">Transmembrane helix</keyword>
<dbReference type="EMBL" id="CP059669">
    <property type="protein sequence ID" value="QRW24614.1"/>
    <property type="molecule type" value="Genomic_DNA"/>
</dbReference>
<dbReference type="GeneID" id="67033804"/>
<keyword evidence="2" id="KW-0472">Membrane</keyword>
<feature type="coiled-coil region" evidence="1">
    <location>
        <begin position="71"/>
        <end position="98"/>
    </location>
</feature>
<dbReference type="Proteomes" id="UP000650533">
    <property type="component" value="Chromosome 12"/>
</dbReference>
<name>A0A8H8T0E6_9AGAM</name>
<dbReference type="AlphaFoldDB" id="A0A8H8T0E6"/>
<keyword evidence="1" id="KW-0175">Coiled coil</keyword>
<dbReference type="KEGG" id="rsx:RhiXN_11526"/>
<feature type="transmembrane region" description="Helical" evidence="2">
    <location>
        <begin position="185"/>
        <end position="202"/>
    </location>
</feature>
<gene>
    <name evidence="3" type="ORF">RhiXN_11526</name>
</gene>
<sequence>MFMAIPPEIVHILTPELSDADEPLTPTTPDYAPLVSFSKRLGDLEAVPTAVDYVGRATLDADLPIAAFDSLHELERRLAGISHQIAELRSICDQTEEERKTSYPECTNIEHLLNSLVTEDMPWLPSWLPLWVRHLLEIFSGQIQFLVENGLRIYGYLYAGISLVSLVLNLFISLFMLITRFVRSYWFVFVGAAMAGVGYLMIVPPEEVQVEL</sequence>
<reference evidence="3" key="1">
    <citation type="submission" date="2020-05" db="EMBL/GenBank/DDBJ databases">
        <title>Evolutionary and genomic comparisons of hybrid uninucleate and nonhybrid Rhizoctonia fungi.</title>
        <authorList>
            <person name="Li C."/>
            <person name="Chen X."/>
        </authorList>
    </citation>
    <scope>NUCLEOTIDE SEQUENCE</scope>
    <source>
        <strain evidence="3">AG-1 IA</strain>
    </source>
</reference>
<evidence type="ECO:0000313" key="3">
    <source>
        <dbReference type="EMBL" id="QRW24614.1"/>
    </source>
</evidence>
<protein>
    <submittedName>
        <fullName evidence="3">Uncharacterized protein</fullName>
    </submittedName>
</protein>
<feature type="transmembrane region" description="Helical" evidence="2">
    <location>
        <begin position="153"/>
        <end position="178"/>
    </location>
</feature>
<keyword evidence="2" id="KW-0812">Transmembrane</keyword>
<evidence type="ECO:0000313" key="4">
    <source>
        <dbReference type="Proteomes" id="UP000650533"/>
    </source>
</evidence>
<dbReference type="RefSeq" id="XP_043184851.1">
    <property type="nucleotide sequence ID" value="XM_043331341.1"/>
</dbReference>
<evidence type="ECO:0000256" key="1">
    <source>
        <dbReference type="SAM" id="Coils"/>
    </source>
</evidence>
<accession>A0A8H8T0E6</accession>
<organism evidence="3 4">
    <name type="scientific">Rhizoctonia solani</name>
    <dbReference type="NCBI Taxonomy" id="456999"/>
    <lineage>
        <taxon>Eukaryota</taxon>
        <taxon>Fungi</taxon>
        <taxon>Dikarya</taxon>
        <taxon>Basidiomycota</taxon>
        <taxon>Agaricomycotina</taxon>
        <taxon>Agaricomycetes</taxon>
        <taxon>Cantharellales</taxon>
        <taxon>Ceratobasidiaceae</taxon>
        <taxon>Rhizoctonia</taxon>
    </lineage>
</organism>